<proteinExistence type="predicted"/>
<keyword evidence="2" id="KW-0472">Membrane</keyword>
<dbReference type="AlphaFoldDB" id="A0A087CP35"/>
<dbReference type="Proteomes" id="UP000029040">
    <property type="component" value="Unassembled WGS sequence"/>
</dbReference>
<sequence length="555" mass="57316">MSDDSHSDIDMDLSFPMPPNKPKSSGKSVSEATGESSHKNYDPTFVNASNAADSLASTAPSGVSAVASSDESTTAPMRSESSDDADILHRRAGRPPKPPVPRPKNGDVVDTFWDIPPIEFPTSNSSDEPVDGPRHAASKGMLSTAETQLIASGNTPDIVDSSSDEGDDAKTTVLKTDASSAAPTAPPEHAPETTAFSGTRLFPESGPAAQETAIIETVPSLDFGNVISGETPAAIPPVAAAGDESVDENAHGSENSETPARKRLFKPVAISITIVILVAAVAVGGVLLWRNRENDAEHSAALSTCTSASETYNTARDALDQALADTKDEQAITADQVADAATVSSLSDAIDEANAISAAAACGTSLSAVDLQHNAKTNQDLAQQLTDSVGKVTDAAKAVADSRDAKAEADKTNARNALQTAVNDAQTLLDNSLWAVADNTTRVTLEEAINAANELLQQDNPDLAALQNAQAALQSASDGVNSSMQELAAQNATANNGYYDYGYAGNLGGPTDTDDDNGDVTPPTTSPPSVEPENPNLNENQDDGNKVSPEPAEGE</sequence>
<dbReference type="EMBL" id="JGZM01000014">
    <property type="protein sequence ID" value="KFI85035.1"/>
    <property type="molecule type" value="Genomic_DNA"/>
</dbReference>
<name>A0A087CP35_9BIFI</name>
<evidence type="ECO:0000256" key="1">
    <source>
        <dbReference type="SAM" id="MobiDB-lite"/>
    </source>
</evidence>
<feature type="region of interest" description="Disordered" evidence="1">
    <location>
        <begin position="505"/>
        <end position="555"/>
    </location>
</feature>
<feature type="region of interest" description="Disordered" evidence="1">
    <location>
        <begin position="1"/>
        <end position="209"/>
    </location>
</feature>
<dbReference type="RefSeq" id="WP_051916083.1">
    <property type="nucleotide sequence ID" value="NZ_JDTM01000019.1"/>
</dbReference>
<keyword evidence="2" id="KW-0812">Transmembrane</keyword>
<evidence type="ECO:0000256" key="2">
    <source>
        <dbReference type="SAM" id="Phobius"/>
    </source>
</evidence>
<feature type="compositionally biased region" description="Polar residues" evidence="1">
    <location>
        <begin position="22"/>
        <end position="35"/>
    </location>
</feature>
<feature type="transmembrane region" description="Helical" evidence="2">
    <location>
        <begin position="268"/>
        <end position="289"/>
    </location>
</feature>
<feature type="compositionally biased region" description="Polar residues" evidence="1">
    <location>
        <begin position="144"/>
        <end position="155"/>
    </location>
</feature>
<evidence type="ECO:0008006" key="5">
    <source>
        <dbReference type="Google" id="ProtNLM"/>
    </source>
</evidence>
<organism evidence="3 4">
    <name type="scientific">Bifidobacterium pullorum subsp. saeculare DSM 6531 = LMG 14934</name>
    <dbReference type="NCBI Taxonomy" id="1437611"/>
    <lineage>
        <taxon>Bacteria</taxon>
        <taxon>Bacillati</taxon>
        <taxon>Actinomycetota</taxon>
        <taxon>Actinomycetes</taxon>
        <taxon>Bifidobacteriales</taxon>
        <taxon>Bifidobacteriaceae</taxon>
        <taxon>Bifidobacterium</taxon>
    </lineage>
</organism>
<comment type="caution">
    <text evidence="3">The sequence shown here is derived from an EMBL/GenBank/DDBJ whole genome shotgun (WGS) entry which is preliminary data.</text>
</comment>
<keyword evidence="2" id="KW-1133">Transmembrane helix</keyword>
<reference evidence="3 4" key="1">
    <citation type="submission" date="2014-03" db="EMBL/GenBank/DDBJ databases">
        <title>Genomics of Bifidobacteria.</title>
        <authorList>
            <person name="Ventura M."/>
            <person name="Milani C."/>
            <person name="Lugli G.A."/>
        </authorList>
    </citation>
    <scope>NUCLEOTIDE SEQUENCE [LARGE SCALE GENOMIC DNA]</scope>
    <source>
        <strain evidence="3 4">LMG 14934</strain>
    </source>
</reference>
<accession>A0A087CP35</accession>
<evidence type="ECO:0000313" key="3">
    <source>
        <dbReference type="EMBL" id="KFI85035.1"/>
    </source>
</evidence>
<evidence type="ECO:0000313" key="4">
    <source>
        <dbReference type="Proteomes" id="UP000029040"/>
    </source>
</evidence>
<gene>
    <name evidence="3" type="ORF">BSAE_1826</name>
</gene>
<feature type="compositionally biased region" description="Polar residues" evidence="1">
    <location>
        <begin position="46"/>
        <end position="76"/>
    </location>
</feature>
<protein>
    <recommendedName>
        <fullName evidence="5">Sugar-binding protein</fullName>
    </recommendedName>
</protein>